<name>A0A8K0V5K0_9ENTR</name>
<gene>
    <name evidence="1" type="ORF">JJB97_10835</name>
</gene>
<comment type="caution">
    <text evidence="1">The sequence shown here is derived from an EMBL/GenBank/DDBJ whole genome shotgun (WGS) entry which is preliminary data.</text>
</comment>
<sequence length="59" mass="6404">MYQPGDIVQPRPGGQKLRVIEVHSDQIVGIPLEDENGEKITLKAADVTLYRKSAEAGDG</sequence>
<organism evidence="1 2">
    <name type="scientific">Tenebrionibacter intestinalis</name>
    <dbReference type="NCBI Taxonomy" id="2799638"/>
    <lineage>
        <taxon>Bacteria</taxon>
        <taxon>Pseudomonadati</taxon>
        <taxon>Pseudomonadota</taxon>
        <taxon>Gammaproteobacteria</taxon>
        <taxon>Enterobacterales</taxon>
        <taxon>Enterobacteriaceae</taxon>
        <taxon>Tenebrionibacter/Tenebrionicola group</taxon>
        <taxon>Tenebrionibacter</taxon>
    </lineage>
</organism>
<dbReference type="Proteomes" id="UP000659047">
    <property type="component" value="Unassembled WGS sequence"/>
</dbReference>
<protein>
    <submittedName>
        <fullName evidence="1">Uncharacterized protein</fullName>
    </submittedName>
</protein>
<dbReference type="EMBL" id="JAEPBH010000025">
    <property type="protein sequence ID" value="MBK4715813.1"/>
    <property type="molecule type" value="Genomic_DNA"/>
</dbReference>
<accession>A0A8K0V5K0</accession>
<dbReference type="AlphaFoldDB" id="A0A8K0V5K0"/>
<reference evidence="1" key="1">
    <citation type="submission" date="2021-01" db="EMBL/GenBank/DDBJ databases">
        <title>Intestinitalea alba gen. nov., sp. nov., a novel genus of the family Enterobacteriaceae, isolated from the gut of the plastic-eating mealworm Tenebrio molitor L.</title>
        <authorList>
            <person name="Yang Y."/>
        </authorList>
    </citation>
    <scope>NUCLEOTIDE SEQUENCE</scope>
    <source>
        <strain evidence="1">BIT-L3</strain>
    </source>
</reference>
<proteinExistence type="predicted"/>
<evidence type="ECO:0000313" key="1">
    <source>
        <dbReference type="EMBL" id="MBK4715813.1"/>
    </source>
</evidence>
<keyword evidence="2" id="KW-1185">Reference proteome</keyword>
<evidence type="ECO:0000313" key="2">
    <source>
        <dbReference type="Proteomes" id="UP000659047"/>
    </source>
</evidence>
<dbReference type="RefSeq" id="WP_238714039.1">
    <property type="nucleotide sequence ID" value="NZ_JAEPBH010000025.1"/>
</dbReference>